<organism evidence="1 2">
    <name type="scientific">Neisseria mucosa (strain ATCC 25996 / DSM 4631 / NCTC 10774 / M26)</name>
    <dbReference type="NCBI Taxonomy" id="546266"/>
    <lineage>
        <taxon>Bacteria</taxon>
        <taxon>Pseudomonadati</taxon>
        <taxon>Pseudomonadota</taxon>
        <taxon>Betaproteobacteria</taxon>
        <taxon>Neisseriales</taxon>
        <taxon>Neisseriaceae</taxon>
        <taxon>Neisseria</taxon>
    </lineage>
</organism>
<dbReference type="AlphaFoldDB" id="D2ZV97"/>
<protein>
    <submittedName>
        <fullName evidence="1">Uncharacterized protein</fullName>
    </submittedName>
</protein>
<dbReference type="EMBL" id="ACDX02000005">
    <property type="protein sequence ID" value="EFC88877.1"/>
    <property type="molecule type" value="Genomic_DNA"/>
</dbReference>
<reference evidence="1 2" key="1">
    <citation type="submission" date="2009-10" db="EMBL/GenBank/DDBJ databases">
        <authorList>
            <person name="Weinstock G."/>
            <person name="Sodergren E."/>
            <person name="Clifton S."/>
            <person name="Fulton L."/>
            <person name="Fulton B."/>
            <person name="Courtney L."/>
            <person name="Fronick C."/>
            <person name="Harrison M."/>
            <person name="Strong C."/>
            <person name="Farmer C."/>
            <person name="Delahaunty K."/>
            <person name="Markovic C."/>
            <person name="Hall O."/>
            <person name="Minx P."/>
            <person name="Tomlinson C."/>
            <person name="Mitreva M."/>
            <person name="Nelson J."/>
            <person name="Hou S."/>
            <person name="Wollam A."/>
            <person name="Pepin K.H."/>
            <person name="Johnson M."/>
            <person name="Bhonagiri V."/>
            <person name="Nash W.E."/>
            <person name="Warren W."/>
            <person name="Chinwalla A."/>
            <person name="Mardis E.R."/>
            <person name="Wilson R.K."/>
        </authorList>
    </citation>
    <scope>NUCLEOTIDE SEQUENCE [LARGE SCALE GENOMIC DNA]</scope>
    <source>
        <strain evidence="2">ATCC 25996 / DSM 4631 / NCTC 10774 / M26</strain>
    </source>
</reference>
<proteinExistence type="predicted"/>
<gene>
    <name evidence="1" type="ORF">NEIMUCOT_04539</name>
</gene>
<evidence type="ECO:0000313" key="1">
    <source>
        <dbReference type="EMBL" id="EFC88877.1"/>
    </source>
</evidence>
<accession>D2ZV97</accession>
<name>D2ZV97_NEIM2</name>
<dbReference type="Proteomes" id="UP000003344">
    <property type="component" value="Unassembled WGS sequence"/>
</dbReference>
<evidence type="ECO:0000313" key="2">
    <source>
        <dbReference type="Proteomes" id="UP000003344"/>
    </source>
</evidence>
<comment type="caution">
    <text evidence="1">The sequence shown here is derived from an EMBL/GenBank/DDBJ whole genome shotgun (WGS) entry which is preliminary data.</text>
</comment>
<sequence>MIIGSGHGLPFSANVKVALSVITTTTATFGRPLFNGSMAF</sequence>